<dbReference type="Pfam" id="PF17963">
    <property type="entry name" value="Big_9"/>
    <property type="match status" value="13"/>
</dbReference>
<name>L0D5Y2_SINAD</name>
<accession>L0D5Y2</accession>
<keyword evidence="2" id="KW-1185">Reference proteome</keyword>
<dbReference type="STRING" id="886293.Sinac_0216"/>
<dbReference type="PANTHER" id="PTHR34720">
    <property type="entry name" value="MICROCYSTIN DEPENDENT PROTEIN"/>
    <property type="match status" value="1"/>
</dbReference>
<dbReference type="eggNOG" id="COG4655">
    <property type="taxonomic scope" value="Bacteria"/>
</dbReference>
<evidence type="ECO:0000313" key="2">
    <source>
        <dbReference type="Proteomes" id="UP000010798"/>
    </source>
</evidence>
<dbReference type="EMBL" id="CP003364">
    <property type="protein sequence ID" value="AGA24667.1"/>
    <property type="molecule type" value="Genomic_DNA"/>
</dbReference>
<gene>
    <name evidence="1" type="ordered locus">Sinac_0216</name>
</gene>
<protein>
    <submittedName>
        <fullName evidence="1">Putative membrane protein</fullName>
    </submittedName>
</protein>
<dbReference type="Proteomes" id="UP000010798">
    <property type="component" value="Chromosome"/>
</dbReference>
<proteinExistence type="predicted"/>
<dbReference type="Gene3D" id="2.60.40.3440">
    <property type="match status" value="8"/>
</dbReference>
<sequence length="1915" mass="194859">MTWNPAVTERDRRTHSRYGPLGRLVSRDWTQLERLEDRTLLSVSAVPDTFGLIENVPLSVGAPGVLANDSTTTGQPLTTTGFTQPAHGNVVVNPNGSFQYFPAGNYVGADSFTYTLSDGTDSAIGTVNLNIAASTPVATVFAGPRLASVSSSQGPLLNALTSSLLGSNLNLNVLDWNGLAGGDIDLASLLGVLQTNLGVSSPSEVLTTNVTVVQVLTAAATVAQADGNTALVNALNSQILQLNGLTGTIKLGDLLQVDPNNGSLAGVDVDALDLVTGVVQLYNFNNVLTTPTPITISGATLAGLGLPATVGSLQLSAQVVEPPIIVRGPQGTQFHTAAIRLKLDLNNLVGLNLDTTSLLGSLSTVLGLPLNLLTVTANVADLQVYAEVASTSGTIQTINALTAAVGVQAMPGVTNLYVGTIADSVFFNRTHTIVPATDLTFGSVGALTISVPLLALNVSAAIQIRDFALGQAPGSPTLLNFVPPYPSPTQTVGSSAAVITVLAQNLVNNLQVQISGTLGPLLDPIVSTLTADLVQPLVNGVLAPILTPLLTGLVDPLLGLLGVGIGQAIVAVQAVGVDAAPIANPDFANTAENTPVTVPVLNNDAFAPGDTLTISSVTQGAHGTVVINPNGTVTYTPNNGFFGTDTFTYIATNGRQLSNSTTVTINVLPPGQQAPIAVNDSYVTNEGVTLTVPPLGVLANDVSPSGNPLTAAVVGLPTHGTLTLNSNGSFTYVPVPGFFGVDTFTYQASDGTFTSNIATVTITVLAPAQAPVAVDDNYVTTEGTTLTVPPLGVLANDLSPLGTPLTATVVGLPTHGTLTLNSNGSFTYVPTAGFIGTDTFTYRAFDGTTLSNIATVTITVLAPAQAPVAVNDSYVTHAGTTLTVPPLGVLANDLSPSGTALTAAVVGLPTHGTLTLNSNGSFTYVPTAGFFGTDTFTYQASDGTLLSNIATVTITVLAPAQAPVAVDDSYLTHAGVTLTVPPLGVLANDLSPSGTPLTASVVGLPTHGTLTLNSNGSFTYVPTAGFFGTDTFTYQAFDGTTLSNIATVTITVLAPAQAPVAVNDSYVTTEGTTLTVPPLGVLANDLSPLGTPLTASVVGLPTHGTLTLNSNGSFTYVPTAGFIGTDTFTYQAFDGTTLSNIATVTITVLAPAQAPVAVNDSYVTNSGTTLTVPPLGVLANDLSPSGTALTAAVVGLPTHGTLTLNSNGSFTYVPTAGFFGTDTFTYQAFDGTTLSNIATVTITVLAPAQAPVAVNDSYVTREGTTLTVPPLGVLANDLSPSGTPLTASVVGLPTHGTLTLNSNGSFTYVPTAGFIGTDTFTYQAFDGTTLSNIATVTITVLAPAQAPVAVNDSYQTRQGVTLTVPPLGVLANDLSPSGTPLTASVVGLPTHGTLTLNSNGSFTYVPTAGFIGTDTFTYQAFDGTTLSNIATVTVTVLAPAQAPVAVNDSYVTNSGTTLTVPPLGVLANDLSPSGTPLTASVVGLPTHGTLTLNSNGSFTYVPTAGFIGTDTFTYQAFDGTTLSNIATVTVTVLAPAQAPVAVNDSYVTNSGTTLTVPPLGVLANDLSPSGIPLTAAVVGLPAHGTLTLNSNGSFTYVPAAGFIGTDTFTYRASDGTSSSNIATVTITVLAPAQTPIAVPDQYVTEEGTPLAVPGPGVLGNDISPNGTPLTAVLVTGPSHGTLTLNANGSFNYIPDPGYFGSDQFTYRNTDGVTFSNSAAVSITVNQASPQVGPPTVIGLQRFGYHEQTTLIVLTFSEDLDPVRAQDPANYILQSRGRDGRWGTRDDVFIAIASATYDPATRTVTLIAANRLIKLRELYQLTVVGTGPNGLTGVTGIPLNGQPGSDFVTTFNSHALAGPSEIGPVQTPGRRVGAARQAALARQAANRLLRQAGGAHLGAKALGRLAANPHGRRPHA</sequence>
<organism evidence="1 2">
    <name type="scientific">Singulisphaera acidiphila (strain ATCC BAA-1392 / DSM 18658 / VKM B-2454 / MOB10)</name>
    <dbReference type="NCBI Taxonomy" id="886293"/>
    <lineage>
        <taxon>Bacteria</taxon>
        <taxon>Pseudomonadati</taxon>
        <taxon>Planctomycetota</taxon>
        <taxon>Planctomycetia</taxon>
        <taxon>Isosphaerales</taxon>
        <taxon>Isosphaeraceae</taxon>
        <taxon>Singulisphaera</taxon>
    </lineage>
</organism>
<dbReference type="PANTHER" id="PTHR34720:SF9">
    <property type="entry name" value="BLR4714 PROTEIN"/>
    <property type="match status" value="1"/>
</dbReference>
<dbReference type="NCBIfam" id="NF012211">
    <property type="entry name" value="tand_rpt_95"/>
    <property type="match status" value="13"/>
</dbReference>
<dbReference type="HOGENOM" id="CLU_235511_0_0_0"/>
<dbReference type="KEGG" id="saci:Sinac_0216"/>
<dbReference type="RefSeq" id="WP_015243852.1">
    <property type="nucleotide sequence ID" value="NC_019892.1"/>
</dbReference>
<reference evidence="1 2" key="1">
    <citation type="submission" date="2012-02" db="EMBL/GenBank/DDBJ databases">
        <title>Complete sequence of chromosome of Singulisphaera acidiphila DSM 18658.</title>
        <authorList>
            <consortium name="US DOE Joint Genome Institute (JGI-PGF)"/>
            <person name="Lucas S."/>
            <person name="Copeland A."/>
            <person name="Lapidus A."/>
            <person name="Glavina del Rio T."/>
            <person name="Dalin E."/>
            <person name="Tice H."/>
            <person name="Bruce D."/>
            <person name="Goodwin L."/>
            <person name="Pitluck S."/>
            <person name="Peters L."/>
            <person name="Ovchinnikova G."/>
            <person name="Chertkov O."/>
            <person name="Kyrpides N."/>
            <person name="Mavromatis K."/>
            <person name="Ivanova N."/>
            <person name="Brettin T."/>
            <person name="Detter J.C."/>
            <person name="Han C."/>
            <person name="Larimer F."/>
            <person name="Land M."/>
            <person name="Hauser L."/>
            <person name="Markowitz V."/>
            <person name="Cheng J.-F."/>
            <person name="Hugenholtz P."/>
            <person name="Woyke T."/>
            <person name="Wu D."/>
            <person name="Tindall B."/>
            <person name="Pomrenke H."/>
            <person name="Brambilla E."/>
            <person name="Klenk H.-P."/>
            <person name="Eisen J.A."/>
        </authorList>
    </citation>
    <scope>NUCLEOTIDE SEQUENCE [LARGE SCALE GENOMIC DNA]</scope>
    <source>
        <strain evidence="2">ATCC BAA-1392 / DSM 18658 / VKM B-2454 / MOB10</strain>
    </source>
</reference>
<evidence type="ECO:0000313" key="1">
    <source>
        <dbReference type="EMBL" id="AGA24667.1"/>
    </source>
</evidence>
<dbReference type="Gene3D" id="2.60.40.2810">
    <property type="match status" value="5"/>
</dbReference>